<dbReference type="SUPFAM" id="SSF51556">
    <property type="entry name" value="Metallo-dependent hydrolases"/>
    <property type="match status" value="1"/>
</dbReference>
<dbReference type="RefSeq" id="WP_097054318.1">
    <property type="nucleotide sequence ID" value="NZ_OCMF01000001.1"/>
</dbReference>
<dbReference type="InterPro" id="IPR032466">
    <property type="entry name" value="Metal_Hydrolase"/>
</dbReference>
<sequence length="275" mass="31765">MRIDSHQHFWKFDPQTYSWITDEMAVLKKDYTPEDLRPLLKENGFSGCIAVQADQSEAETEKLLKMAEQYSFIKGVVGWIDLTSPDVEERLKYFSKNPFLKGIRNTVWDEKGEFMTSPEFQRGIGLLANLGLSYDILAFDYQLRSAVELVEAFPRQKFVLDHMGKPKIFGKPEKEWISNIRQLGELANVWCKISGLVTETKNFSWKPTDLFPFMEVAYEAFGADRLIFGSDWPVCLSAAGYKEVIAIVEEFFRSVSKEEKEKIFGKNAVNFYNLK</sequence>
<evidence type="ECO:0000259" key="2">
    <source>
        <dbReference type="Pfam" id="PF04909"/>
    </source>
</evidence>
<feature type="domain" description="Amidohydrolase-related" evidence="2">
    <location>
        <begin position="3"/>
        <end position="274"/>
    </location>
</feature>
<dbReference type="EMBL" id="OCMF01000001">
    <property type="protein sequence ID" value="SOC78499.1"/>
    <property type="molecule type" value="Genomic_DNA"/>
</dbReference>
<dbReference type="Proteomes" id="UP000219193">
    <property type="component" value="Unassembled WGS sequence"/>
</dbReference>
<dbReference type="AlphaFoldDB" id="A0A285X2A1"/>
<reference evidence="4" key="1">
    <citation type="submission" date="2017-09" db="EMBL/GenBank/DDBJ databases">
        <authorList>
            <person name="Varghese N."/>
            <person name="Submissions S."/>
        </authorList>
    </citation>
    <scope>NUCLEOTIDE SEQUENCE [LARGE SCALE GENOMIC DNA]</scope>
    <source>
        <strain evidence="4">CGMCC 1.12641</strain>
    </source>
</reference>
<dbReference type="GO" id="GO:0016787">
    <property type="term" value="F:hydrolase activity"/>
    <property type="evidence" value="ECO:0007669"/>
    <property type="project" value="InterPro"/>
</dbReference>
<dbReference type="Gene3D" id="3.20.20.140">
    <property type="entry name" value="Metal-dependent hydrolases"/>
    <property type="match status" value="1"/>
</dbReference>
<dbReference type="InterPro" id="IPR006680">
    <property type="entry name" value="Amidohydro-rel"/>
</dbReference>
<evidence type="ECO:0000256" key="1">
    <source>
        <dbReference type="ARBA" id="ARBA00038310"/>
    </source>
</evidence>
<dbReference type="Pfam" id="PF04909">
    <property type="entry name" value="Amidohydro_2"/>
    <property type="match status" value="1"/>
</dbReference>
<dbReference type="PANTHER" id="PTHR43569:SF2">
    <property type="entry name" value="AMIDOHYDROLASE-RELATED DOMAIN-CONTAINING PROTEIN"/>
    <property type="match status" value="1"/>
</dbReference>
<name>A0A285X2A1_9FLAO</name>
<protein>
    <submittedName>
        <fullName evidence="3">L-fuconolactonase</fullName>
    </submittedName>
</protein>
<evidence type="ECO:0000313" key="3">
    <source>
        <dbReference type="EMBL" id="SOC78499.1"/>
    </source>
</evidence>
<proteinExistence type="inferred from homology"/>
<organism evidence="3 4">
    <name type="scientific">Salinimicrobium sediminis</name>
    <dbReference type="NCBI Taxonomy" id="1343891"/>
    <lineage>
        <taxon>Bacteria</taxon>
        <taxon>Pseudomonadati</taxon>
        <taxon>Bacteroidota</taxon>
        <taxon>Flavobacteriia</taxon>
        <taxon>Flavobacteriales</taxon>
        <taxon>Flavobacteriaceae</taxon>
        <taxon>Salinimicrobium</taxon>
    </lineage>
</organism>
<keyword evidence="4" id="KW-1185">Reference proteome</keyword>
<evidence type="ECO:0000313" key="4">
    <source>
        <dbReference type="Proteomes" id="UP000219193"/>
    </source>
</evidence>
<gene>
    <name evidence="3" type="ORF">SAMN06296241_0006</name>
</gene>
<dbReference type="PANTHER" id="PTHR43569">
    <property type="entry name" value="AMIDOHYDROLASE"/>
    <property type="match status" value="1"/>
</dbReference>
<comment type="similarity">
    <text evidence="1">Belongs to the metallo-dependent hydrolases superfamily.</text>
</comment>
<dbReference type="InterPro" id="IPR052350">
    <property type="entry name" value="Metallo-dep_Lactonases"/>
</dbReference>
<dbReference type="OrthoDB" id="5450317at2"/>
<accession>A0A285X2A1</accession>